<keyword evidence="2" id="KW-1185">Reference proteome</keyword>
<accession>A0ABN7WYZ8</accession>
<feature type="non-terminal residue" evidence="1">
    <location>
        <position position="1"/>
    </location>
</feature>
<evidence type="ECO:0000313" key="1">
    <source>
        <dbReference type="EMBL" id="CAG8844104.1"/>
    </source>
</evidence>
<sequence length="41" mass="4503">SRTSLQLNKYNSNVVSWNIGNAIGRIGCIFHNKLIGLEASN</sequence>
<protein>
    <submittedName>
        <fullName evidence="1">21598_t:CDS:1</fullName>
    </submittedName>
</protein>
<comment type="caution">
    <text evidence="1">The sequence shown here is derived from an EMBL/GenBank/DDBJ whole genome shotgun (WGS) entry which is preliminary data.</text>
</comment>
<organism evidence="1 2">
    <name type="scientific">Gigaspora margarita</name>
    <dbReference type="NCBI Taxonomy" id="4874"/>
    <lineage>
        <taxon>Eukaryota</taxon>
        <taxon>Fungi</taxon>
        <taxon>Fungi incertae sedis</taxon>
        <taxon>Mucoromycota</taxon>
        <taxon>Glomeromycotina</taxon>
        <taxon>Glomeromycetes</taxon>
        <taxon>Diversisporales</taxon>
        <taxon>Gigasporaceae</taxon>
        <taxon>Gigaspora</taxon>
    </lineage>
</organism>
<reference evidence="1 2" key="1">
    <citation type="submission" date="2021-06" db="EMBL/GenBank/DDBJ databases">
        <authorList>
            <person name="Kallberg Y."/>
            <person name="Tangrot J."/>
            <person name="Rosling A."/>
        </authorList>
    </citation>
    <scope>NUCLEOTIDE SEQUENCE [LARGE SCALE GENOMIC DNA]</scope>
    <source>
        <strain evidence="1 2">120-4 pot B 10/14</strain>
    </source>
</reference>
<proteinExistence type="predicted"/>
<evidence type="ECO:0000313" key="2">
    <source>
        <dbReference type="Proteomes" id="UP000789901"/>
    </source>
</evidence>
<gene>
    <name evidence="1" type="ORF">GMARGA_LOCUS36907</name>
</gene>
<dbReference type="Proteomes" id="UP000789901">
    <property type="component" value="Unassembled WGS sequence"/>
</dbReference>
<dbReference type="EMBL" id="CAJVQB010074669">
    <property type="protein sequence ID" value="CAG8844104.1"/>
    <property type="molecule type" value="Genomic_DNA"/>
</dbReference>
<name>A0ABN7WYZ8_GIGMA</name>